<evidence type="ECO:0000256" key="8">
    <source>
        <dbReference type="SAM" id="Phobius"/>
    </source>
</evidence>
<evidence type="ECO:0000256" key="5">
    <source>
        <dbReference type="ARBA" id="ARBA00023136"/>
    </source>
</evidence>
<evidence type="ECO:0000313" key="10">
    <source>
        <dbReference type="Proteomes" id="UP001054837"/>
    </source>
</evidence>
<accession>A0AAV4MZ66</accession>
<evidence type="ECO:0000256" key="4">
    <source>
        <dbReference type="ARBA" id="ARBA00022989"/>
    </source>
</evidence>
<protein>
    <submittedName>
        <fullName evidence="9">Uncharacterized protein</fullName>
    </submittedName>
</protein>
<keyword evidence="4 8" id="KW-1133">Transmembrane helix</keyword>
<dbReference type="InterPro" id="IPR052192">
    <property type="entry name" value="Insect_Ionotropic_Sensory_Rcpt"/>
</dbReference>
<dbReference type="Proteomes" id="UP001054837">
    <property type="component" value="Unassembled WGS sequence"/>
</dbReference>
<organism evidence="9 10">
    <name type="scientific">Caerostris darwini</name>
    <dbReference type="NCBI Taxonomy" id="1538125"/>
    <lineage>
        <taxon>Eukaryota</taxon>
        <taxon>Metazoa</taxon>
        <taxon>Ecdysozoa</taxon>
        <taxon>Arthropoda</taxon>
        <taxon>Chelicerata</taxon>
        <taxon>Arachnida</taxon>
        <taxon>Araneae</taxon>
        <taxon>Araneomorphae</taxon>
        <taxon>Entelegynae</taxon>
        <taxon>Araneoidea</taxon>
        <taxon>Araneidae</taxon>
        <taxon>Caerostris</taxon>
    </lineage>
</organism>
<keyword evidence="5 8" id="KW-0472">Membrane</keyword>
<keyword evidence="7" id="KW-0325">Glycoprotein</keyword>
<gene>
    <name evidence="9" type="ORF">CDAR_418511</name>
</gene>
<evidence type="ECO:0000256" key="7">
    <source>
        <dbReference type="ARBA" id="ARBA00023180"/>
    </source>
</evidence>
<comment type="subcellular location">
    <subcellularLocation>
        <location evidence="1">Cell membrane</location>
        <topology evidence="1">Multi-pass membrane protein</topology>
    </subcellularLocation>
</comment>
<keyword evidence="2" id="KW-1003">Cell membrane</keyword>
<evidence type="ECO:0000256" key="6">
    <source>
        <dbReference type="ARBA" id="ARBA00023170"/>
    </source>
</evidence>
<reference evidence="9 10" key="1">
    <citation type="submission" date="2021-06" db="EMBL/GenBank/DDBJ databases">
        <title>Caerostris darwini draft genome.</title>
        <authorList>
            <person name="Kono N."/>
            <person name="Arakawa K."/>
        </authorList>
    </citation>
    <scope>NUCLEOTIDE SEQUENCE [LARGE SCALE GENOMIC DNA]</scope>
</reference>
<proteinExistence type="predicted"/>
<dbReference type="PANTHER" id="PTHR42643">
    <property type="entry name" value="IONOTROPIC RECEPTOR 20A-RELATED"/>
    <property type="match status" value="1"/>
</dbReference>
<sequence length="125" mass="14653">MKDLIDGYFSGDVEALDDYVYTYPVGIMIRKNFCCRKSIDRKLRRIVETGLYFKSKNHYYFRAFLKDKKYEKERLKATQENYNSLSMVDLSGAFLLFALGTIISLATLILEIIHARLKFFAFHPA</sequence>
<comment type="caution">
    <text evidence="9">The sequence shown here is derived from an EMBL/GenBank/DDBJ whole genome shotgun (WGS) entry which is preliminary data.</text>
</comment>
<keyword evidence="10" id="KW-1185">Reference proteome</keyword>
<feature type="transmembrane region" description="Helical" evidence="8">
    <location>
        <begin position="93"/>
        <end position="113"/>
    </location>
</feature>
<evidence type="ECO:0000256" key="3">
    <source>
        <dbReference type="ARBA" id="ARBA00022692"/>
    </source>
</evidence>
<evidence type="ECO:0000313" key="9">
    <source>
        <dbReference type="EMBL" id="GIX76289.1"/>
    </source>
</evidence>
<dbReference type="AlphaFoldDB" id="A0AAV4MZ66"/>
<dbReference type="EMBL" id="BPLQ01000920">
    <property type="protein sequence ID" value="GIX76289.1"/>
    <property type="molecule type" value="Genomic_DNA"/>
</dbReference>
<keyword evidence="3 8" id="KW-0812">Transmembrane</keyword>
<dbReference type="PANTHER" id="PTHR42643:SF24">
    <property type="entry name" value="IONOTROPIC RECEPTOR 60A"/>
    <property type="match status" value="1"/>
</dbReference>
<dbReference type="GO" id="GO:0005886">
    <property type="term" value="C:plasma membrane"/>
    <property type="evidence" value="ECO:0007669"/>
    <property type="project" value="UniProtKB-SubCell"/>
</dbReference>
<evidence type="ECO:0000256" key="2">
    <source>
        <dbReference type="ARBA" id="ARBA00022475"/>
    </source>
</evidence>
<name>A0AAV4MZ66_9ARAC</name>
<keyword evidence="6" id="KW-0675">Receptor</keyword>
<evidence type="ECO:0000256" key="1">
    <source>
        <dbReference type="ARBA" id="ARBA00004651"/>
    </source>
</evidence>